<protein>
    <submittedName>
        <fullName evidence="2">Uncharacterized protein</fullName>
    </submittedName>
</protein>
<evidence type="ECO:0000256" key="1">
    <source>
        <dbReference type="SAM" id="MobiDB-lite"/>
    </source>
</evidence>
<feature type="compositionally biased region" description="Acidic residues" evidence="1">
    <location>
        <begin position="59"/>
        <end position="69"/>
    </location>
</feature>
<evidence type="ECO:0000313" key="2">
    <source>
        <dbReference type="EMBL" id="SIQ13651.1"/>
    </source>
</evidence>
<accession>A0A1N6QAR9</accession>
<reference evidence="2 3" key="1">
    <citation type="submission" date="2017-01" db="EMBL/GenBank/DDBJ databases">
        <authorList>
            <person name="Mah S.A."/>
            <person name="Swanson W.J."/>
            <person name="Moy G.W."/>
            <person name="Vacquier V.D."/>
        </authorList>
    </citation>
    <scope>NUCLEOTIDE SEQUENCE [LARGE SCALE GENOMIC DNA]</scope>
    <source>
        <strain evidence="2 3">DSM 7027</strain>
    </source>
</reference>
<organism evidence="2 3">
    <name type="scientific">Marinobacterium stanieri</name>
    <dbReference type="NCBI Taxonomy" id="49186"/>
    <lineage>
        <taxon>Bacteria</taxon>
        <taxon>Pseudomonadati</taxon>
        <taxon>Pseudomonadota</taxon>
        <taxon>Gammaproteobacteria</taxon>
        <taxon>Oceanospirillales</taxon>
        <taxon>Oceanospirillaceae</taxon>
        <taxon>Marinobacterium</taxon>
    </lineage>
</organism>
<sequence length="328" mass="36113">MDTTSLKLLAQAVQKMAWTPEAVRSNLRALRSRGILPEITTRCFAGEEDENACCNPESDVPDEDEDGDGNDGTIDGERPDDGENEKGMDGRYRGPDGELVPWEAATECVPDDSWEAGYFWTGSGSFGVTGKYPSPRALYAAFPDRVIVFNTQEGPVYGTKYDWGYESETLTYIRYLVESSGSPTAPSSMGNRGLCSGPNAQESYCTLTEPPCVEGEEDWPSDGKCQEALINGKYVPHPKDPDCASKAPKDNQIMCQGEGEARRCIAYIPMKGGGHMRIDVDPATRLPTSDSVVQYWGSDAKYDRSESYYYRNVQNKAYSPDSIPGTWN</sequence>
<dbReference type="RefSeq" id="WP_076461813.1">
    <property type="nucleotide sequence ID" value="NZ_FTMN01000002.1"/>
</dbReference>
<feature type="region of interest" description="Disordered" evidence="1">
    <location>
        <begin position="50"/>
        <end position="97"/>
    </location>
</feature>
<dbReference type="STRING" id="49186.SAMN05421647_102381"/>
<keyword evidence="3" id="KW-1185">Reference proteome</keyword>
<feature type="compositionally biased region" description="Basic and acidic residues" evidence="1">
    <location>
        <begin position="75"/>
        <end position="96"/>
    </location>
</feature>
<dbReference type="EMBL" id="FTMN01000002">
    <property type="protein sequence ID" value="SIQ13651.1"/>
    <property type="molecule type" value="Genomic_DNA"/>
</dbReference>
<gene>
    <name evidence="2" type="ORF">SAMN05421647_102381</name>
</gene>
<name>A0A1N6QAR9_9GAMM</name>
<evidence type="ECO:0000313" key="3">
    <source>
        <dbReference type="Proteomes" id="UP000186895"/>
    </source>
</evidence>
<proteinExistence type="predicted"/>
<dbReference type="Proteomes" id="UP000186895">
    <property type="component" value="Unassembled WGS sequence"/>
</dbReference>
<dbReference type="AlphaFoldDB" id="A0A1N6QAR9"/>